<gene>
    <name evidence="4" type="ORF">AUR64_03735</name>
</gene>
<evidence type="ECO:0000313" key="5">
    <source>
        <dbReference type="Proteomes" id="UP000054387"/>
    </source>
</evidence>
<reference evidence="4 5" key="1">
    <citation type="submission" date="2015-12" db="EMBL/GenBank/DDBJ databases">
        <title>Haloprofundus marisrubri gen. nov., sp. nov., an extremely halophilic archaeon isolated from the Discovery deep brine-seawater interface in the Red Sea.</title>
        <authorList>
            <person name="Zhang G."/>
            <person name="Stingl U."/>
            <person name="Rashid M."/>
        </authorList>
    </citation>
    <scope>NUCLEOTIDE SEQUENCE [LARGE SCALE GENOMIC DNA]</scope>
    <source>
        <strain evidence="4 5">SB9</strain>
    </source>
</reference>
<keyword evidence="1" id="KW-0805">Transcription regulation</keyword>
<sequence length="234" mass="27026">MLNVKIRVTYENDWTAELREFDVFGQFLASTFRGRRYLGVMTLDVDTDDFDAVIETIRTHQNTETLEVIETHEKDHGRRRSATIRLHCTYLEYTPLQILLYEGYLPFGAFGELENGQMSYDLLVEARDSITDAVSLLREFGPVEVERITKDFDTFVVPSVTEWQRLLQSVPSRQRELLNAAIEEGYYEMPREITLEELAGEVGVAKTTASQHLRKAERRVMEFVIQYVNLASGS</sequence>
<dbReference type="AlphaFoldDB" id="A0A0W1RD93"/>
<dbReference type="PANTHER" id="PTHR34236:SF1">
    <property type="entry name" value="DIMETHYL SULFOXIDE REDUCTASE TRANSCRIPTIONAL ACTIVATOR"/>
    <property type="match status" value="1"/>
</dbReference>
<dbReference type="PANTHER" id="PTHR34236">
    <property type="entry name" value="DIMETHYL SULFOXIDE REDUCTASE TRANSCRIPTIONAL ACTIVATOR"/>
    <property type="match status" value="1"/>
</dbReference>
<dbReference type="STRING" id="1514971.AUR64_03735"/>
<evidence type="ECO:0000256" key="1">
    <source>
        <dbReference type="ARBA" id="ARBA00023015"/>
    </source>
</evidence>
<protein>
    <submittedName>
        <fullName evidence="4">Bacterio-opsin activator</fullName>
    </submittedName>
</protein>
<name>A0A0W1RD93_9EURY</name>
<proteinExistence type="predicted"/>
<feature type="domain" description="HTH bat-type" evidence="3">
    <location>
        <begin position="173"/>
        <end position="222"/>
    </location>
</feature>
<dbReference type="EMBL" id="LOPU01000004">
    <property type="protein sequence ID" value="KTG11377.1"/>
    <property type="molecule type" value="Genomic_DNA"/>
</dbReference>
<dbReference type="OrthoDB" id="51502at2157"/>
<accession>A0A0W1RD93</accession>
<organism evidence="4 5">
    <name type="scientific">Haloprofundus marisrubri</name>
    <dbReference type="NCBI Taxonomy" id="1514971"/>
    <lineage>
        <taxon>Archaea</taxon>
        <taxon>Methanobacteriati</taxon>
        <taxon>Methanobacteriota</taxon>
        <taxon>Stenosarchaea group</taxon>
        <taxon>Halobacteria</taxon>
        <taxon>Halobacteriales</taxon>
        <taxon>Haloferacaceae</taxon>
        <taxon>Haloprofundus</taxon>
    </lineage>
</organism>
<comment type="caution">
    <text evidence="4">The sequence shown here is derived from an EMBL/GenBank/DDBJ whole genome shotgun (WGS) entry which is preliminary data.</text>
</comment>
<keyword evidence="2" id="KW-0804">Transcription</keyword>
<evidence type="ECO:0000259" key="3">
    <source>
        <dbReference type="Pfam" id="PF04967"/>
    </source>
</evidence>
<keyword evidence="5" id="KW-1185">Reference proteome</keyword>
<dbReference type="Proteomes" id="UP000054387">
    <property type="component" value="Unassembled WGS sequence"/>
</dbReference>
<dbReference type="InterPro" id="IPR007050">
    <property type="entry name" value="HTH_bacterioopsin"/>
</dbReference>
<evidence type="ECO:0000313" key="4">
    <source>
        <dbReference type="EMBL" id="KTG11377.1"/>
    </source>
</evidence>
<dbReference type="RefSeq" id="WP_058580109.1">
    <property type="nucleotide sequence ID" value="NZ_LOPU01000004.1"/>
</dbReference>
<dbReference type="Pfam" id="PF04967">
    <property type="entry name" value="HTH_10"/>
    <property type="match status" value="1"/>
</dbReference>
<evidence type="ECO:0000256" key="2">
    <source>
        <dbReference type="ARBA" id="ARBA00023163"/>
    </source>
</evidence>